<name>A0ABS9VWR2_9BIFI</name>
<comment type="caution">
    <text evidence="5">The sequence shown here is derived from an EMBL/GenBank/DDBJ whole genome shotgun (WGS) entry which is preliminary data.</text>
</comment>
<evidence type="ECO:0000313" key="6">
    <source>
        <dbReference type="Proteomes" id="UP000710815"/>
    </source>
</evidence>
<sequence length="125" mass="13952">MLNTDAHAKNYSLMLSGGEVTLAPMYDVLSIAAFLALDEHPLFPMRIGRTFDLEQVFPETMVKEARRLMIAEADATEIVDRTLQNLSVALDATAERMSSLDRNGIITRTVDGIRKHSALMKPFIE</sequence>
<keyword evidence="1" id="KW-0808">Transferase</keyword>
<evidence type="ECO:0000256" key="3">
    <source>
        <dbReference type="SAM" id="Phobius"/>
    </source>
</evidence>
<organism evidence="5 6">
    <name type="scientific">Bifidobacterium amazonense</name>
    <dbReference type="NCBI Taxonomy" id="2809027"/>
    <lineage>
        <taxon>Bacteria</taxon>
        <taxon>Bacillati</taxon>
        <taxon>Actinomycetota</taxon>
        <taxon>Actinomycetes</taxon>
        <taxon>Bifidobacteriales</taxon>
        <taxon>Bifidobacteriaceae</taxon>
        <taxon>Bifidobacterium</taxon>
    </lineage>
</organism>
<gene>
    <name evidence="5" type="ORF">JS533_009560</name>
</gene>
<keyword evidence="2" id="KW-0418">Kinase</keyword>
<keyword evidence="3" id="KW-0812">Transmembrane</keyword>
<reference evidence="5 6" key="2">
    <citation type="journal article" date="2021" name="Syst. Appl. Microbiol.">
        <title>Phylogenetic classification of ten novel species belonging to the genus Bifidobacterium comprising B. phasiani sp. nov., B. pongonis sp. nov., B. saguinibicoloris sp. nov., B. colobi sp. nov., B. simiiventris sp. nov., B. santillanense sp. nov., B. miconis sp. nov., B. amazonense sp. nov., B. pluvialisilvae sp. nov., and B. miconisargentati sp. nov.</title>
        <authorList>
            <person name="Lugli G.A."/>
            <person name="Calvete-Torre I."/>
            <person name="Alessandri G."/>
            <person name="Milani C."/>
            <person name="Turroni F."/>
            <person name="Laiolo P."/>
            <person name="Ossiprandi M.C."/>
            <person name="Margolles A."/>
            <person name="Ruiz L."/>
            <person name="Ventura M."/>
        </authorList>
    </citation>
    <scope>NUCLEOTIDE SEQUENCE [LARGE SCALE GENOMIC DNA]</scope>
    <source>
        <strain evidence="5 6">MA1</strain>
    </source>
</reference>
<reference evidence="5 6" key="1">
    <citation type="journal article" date="2021" name="Environ. Microbiol.">
        <title>Genetic insights into the dark matter of the mammalian gut microbiota through targeted genome reconstruction.</title>
        <authorList>
            <person name="Lugli G.A."/>
            <person name="Alessandri G."/>
            <person name="Milani C."/>
            <person name="Viappiani A."/>
            <person name="Fontana F."/>
            <person name="Tarracchini C."/>
            <person name="Mancabelli L."/>
            <person name="Argentini C."/>
            <person name="Ruiz L."/>
            <person name="Margolles A."/>
            <person name="van Sinderen D."/>
            <person name="Turroni F."/>
            <person name="Ventura M."/>
        </authorList>
    </citation>
    <scope>NUCLEOTIDE SEQUENCE [LARGE SCALE GENOMIC DNA]</scope>
    <source>
        <strain evidence="5 6">MA1</strain>
    </source>
</reference>
<proteinExistence type="predicted"/>
<dbReference type="RefSeq" id="WP_241514188.1">
    <property type="nucleotide sequence ID" value="NZ_JAFEJT020000042.1"/>
</dbReference>
<dbReference type="InterPro" id="IPR012893">
    <property type="entry name" value="HipA-like_C"/>
</dbReference>
<dbReference type="Proteomes" id="UP000710815">
    <property type="component" value="Unassembled WGS sequence"/>
</dbReference>
<dbReference type="Pfam" id="PF07804">
    <property type="entry name" value="HipA_C"/>
    <property type="match status" value="1"/>
</dbReference>
<protein>
    <submittedName>
        <fullName evidence="5">HipA domain-containing protein</fullName>
    </submittedName>
</protein>
<evidence type="ECO:0000259" key="4">
    <source>
        <dbReference type="Pfam" id="PF07804"/>
    </source>
</evidence>
<keyword evidence="3" id="KW-0472">Membrane</keyword>
<evidence type="ECO:0000256" key="1">
    <source>
        <dbReference type="ARBA" id="ARBA00022679"/>
    </source>
</evidence>
<keyword evidence="6" id="KW-1185">Reference proteome</keyword>
<dbReference type="EMBL" id="JAFEJT020000042">
    <property type="protein sequence ID" value="MCH9276508.1"/>
    <property type="molecule type" value="Genomic_DNA"/>
</dbReference>
<feature type="domain" description="HipA-like C-terminal" evidence="4">
    <location>
        <begin position="3"/>
        <end position="86"/>
    </location>
</feature>
<accession>A0ABS9VWR2</accession>
<evidence type="ECO:0000256" key="2">
    <source>
        <dbReference type="ARBA" id="ARBA00022777"/>
    </source>
</evidence>
<evidence type="ECO:0000313" key="5">
    <source>
        <dbReference type="EMBL" id="MCH9276508.1"/>
    </source>
</evidence>
<feature type="transmembrane region" description="Helical" evidence="3">
    <location>
        <begin position="20"/>
        <end position="37"/>
    </location>
</feature>
<keyword evidence="3" id="KW-1133">Transmembrane helix</keyword>